<evidence type="ECO:0000313" key="1">
    <source>
        <dbReference type="EMBL" id="JAD30856.1"/>
    </source>
</evidence>
<protein>
    <submittedName>
        <fullName evidence="1">Uncharacterized protein</fullName>
    </submittedName>
</protein>
<proteinExistence type="predicted"/>
<dbReference type="AlphaFoldDB" id="A0A0A8YW87"/>
<dbReference type="EMBL" id="GBRH01267039">
    <property type="protein sequence ID" value="JAD30856.1"/>
    <property type="molecule type" value="Transcribed_RNA"/>
</dbReference>
<organism evidence="1">
    <name type="scientific">Arundo donax</name>
    <name type="common">Giant reed</name>
    <name type="synonym">Donax arundinaceus</name>
    <dbReference type="NCBI Taxonomy" id="35708"/>
    <lineage>
        <taxon>Eukaryota</taxon>
        <taxon>Viridiplantae</taxon>
        <taxon>Streptophyta</taxon>
        <taxon>Embryophyta</taxon>
        <taxon>Tracheophyta</taxon>
        <taxon>Spermatophyta</taxon>
        <taxon>Magnoliopsida</taxon>
        <taxon>Liliopsida</taxon>
        <taxon>Poales</taxon>
        <taxon>Poaceae</taxon>
        <taxon>PACMAD clade</taxon>
        <taxon>Arundinoideae</taxon>
        <taxon>Arundineae</taxon>
        <taxon>Arundo</taxon>
    </lineage>
</organism>
<sequence>MQSVRQLLQSLRFCIMKLLKLEGSEWLFKQNGGCDENLIDQLAESERVLQKETTSDRDADCIHKLPNCGDGCVWQASLVVSFGVWCIHRVLDLSLAESRPELWGKYTYVLKRLQGIIDPAFSKPWKPLSGCACRAKAGPVAKPIPGAFTTAAVILEAIKGVEQAVSGRKGGSGTAAGNIAFPKGKENLASVLKRYKRRLSVKTSARR</sequence>
<name>A0A0A8YW87_ARUDO</name>
<accession>A0A0A8YW87</accession>
<reference evidence="1" key="2">
    <citation type="journal article" date="2015" name="Data Brief">
        <title>Shoot transcriptome of the giant reed, Arundo donax.</title>
        <authorList>
            <person name="Barrero R.A."/>
            <person name="Guerrero F.D."/>
            <person name="Moolhuijzen P."/>
            <person name="Goolsby J.A."/>
            <person name="Tidwell J."/>
            <person name="Bellgard S.E."/>
            <person name="Bellgard M.I."/>
        </authorList>
    </citation>
    <scope>NUCLEOTIDE SEQUENCE</scope>
    <source>
        <tissue evidence="1">Shoot tissue taken approximately 20 cm above the soil surface</tissue>
    </source>
</reference>
<reference evidence="1" key="1">
    <citation type="submission" date="2014-09" db="EMBL/GenBank/DDBJ databases">
        <authorList>
            <person name="Magalhaes I.L.F."/>
            <person name="Oliveira U."/>
            <person name="Santos F.R."/>
            <person name="Vidigal T.H.D.A."/>
            <person name="Brescovit A.D."/>
            <person name="Santos A.J."/>
        </authorList>
    </citation>
    <scope>NUCLEOTIDE SEQUENCE</scope>
    <source>
        <tissue evidence="1">Shoot tissue taken approximately 20 cm above the soil surface</tissue>
    </source>
</reference>